<gene>
    <name evidence="1" type="ORF">CCMSSC00406_0006608</name>
</gene>
<dbReference type="EMBL" id="WQMT02000007">
    <property type="protein sequence ID" value="KAG9220343.1"/>
    <property type="molecule type" value="Genomic_DNA"/>
</dbReference>
<name>A0ACB7IQ20_PLECO</name>
<keyword evidence="2" id="KW-1185">Reference proteome</keyword>
<protein>
    <submittedName>
        <fullName evidence="1">Uncharacterized protein</fullName>
    </submittedName>
</protein>
<comment type="caution">
    <text evidence="1">The sequence shown here is derived from an EMBL/GenBank/DDBJ whole genome shotgun (WGS) entry which is preliminary data.</text>
</comment>
<dbReference type="Proteomes" id="UP000824881">
    <property type="component" value="Unassembled WGS sequence"/>
</dbReference>
<sequence length="283" mass="31217">MSSPPVVLYTGSLHAVPGHEAYPAIDTSIDEPASNALDWLATTITTWPLTTNDTWRFVHSLELPSYHVSFRNLEYYVQLADEAAQAYTNQPLENRVLSIMSSNNTIELLGTGMDSLDFQQGVMLNTSIVSQRLRHPERVPVQQGHLFYTLVSARHLTSIYHAPHAHDPHAMHLGLGSPYPRPSCTVGDDTLNDEVPDSQASEDEENSESYLLALDSSDLNGGINPEYEFMNRMNDSQAEDDNIESPANTTAAVYSKSQPGSRRNSVSSAMSIEDNNGPSEPRI</sequence>
<organism evidence="1 2">
    <name type="scientific">Pleurotus cornucopiae</name>
    <name type="common">Cornucopia mushroom</name>
    <dbReference type="NCBI Taxonomy" id="5321"/>
    <lineage>
        <taxon>Eukaryota</taxon>
        <taxon>Fungi</taxon>
        <taxon>Dikarya</taxon>
        <taxon>Basidiomycota</taxon>
        <taxon>Agaricomycotina</taxon>
        <taxon>Agaricomycetes</taxon>
        <taxon>Agaricomycetidae</taxon>
        <taxon>Agaricales</taxon>
        <taxon>Pleurotineae</taxon>
        <taxon>Pleurotaceae</taxon>
        <taxon>Pleurotus</taxon>
    </lineage>
</organism>
<reference evidence="1 2" key="1">
    <citation type="journal article" date="2021" name="Appl. Environ. Microbiol.">
        <title>Genetic linkage and physical mapping for an oyster mushroom Pleurotus cornucopiae and QTL analysis for the trait cap color.</title>
        <authorList>
            <person name="Zhang Y."/>
            <person name="Gao W."/>
            <person name="Sonnenberg A."/>
            <person name="Chen Q."/>
            <person name="Zhang J."/>
            <person name="Huang C."/>
        </authorList>
    </citation>
    <scope>NUCLEOTIDE SEQUENCE [LARGE SCALE GENOMIC DNA]</scope>
    <source>
        <strain evidence="1">CCMSSC00406</strain>
    </source>
</reference>
<evidence type="ECO:0000313" key="2">
    <source>
        <dbReference type="Proteomes" id="UP000824881"/>
    </source>
</evidence>
<evidence type="ECO:0000313" key="1">
    <source>
        <dbReference type="EMBL" id="KAG9220343.1"/>
    </source>
</evidence>
<accession>A0ACB7IQ20</accession>
<proteinExistence type="predicted"/>